<keyword evidence="1" id="KW-0472">Membrane</keyword>
<evidence type="ECO:0000256" key="1">
    <source>
        <dbReference type="SAM" id="Phobius"/>
    </source>
</evidence>
<organism evidence="2 3">
    <name type="scientific">Treponema pedis str. T A4</name>
    <dbReference type="NCBI Taxonomy" id="1291379"/>
    <lineage>
        <taxon>Bacteria</taxon>
        <taxon>Pseudomonadati</taxon>
        <taxon>Spirochaetota</taxon>
        <taxon>Spirochaetia</taxon>
        <taxon>Spirochaetales</taxon>
        <taxon>Treponemataceae</taxon>
        <taxon>Treponema</taxon>
    </lineage>
</organism>
<dbReference type="OrthoDB" id="9869684at2"/>
<dbReference type="PATRIC" id="fig|1291379.3.peg.662"/>
<evidence type="ECO:0000313" key="3">
    <source>
        <dbReference type="Proteomes" id="UP000015620"/>
    </source>
</evidence>
<name>S6A838_9SPIR</name>
<dbReference type="GeneID" id="301089337"/>
<feature type="transmembrane region" description="Helical" evidence="1">
    <location>
        <begin position="7"/>
        <end position="26"/>
    </location>
</feature>
<gene>
    <name evidence="2" type="ORF">TPE_0658</name>
</gene>
<keyword evidence="1" id="KW-0812">Transmembrane</keyword>
<keyword evidence="3" id="KW-1185">Reference proteome</keyword>
<evidence type="ECO:0000313" key="2">
    <source>
        <dbReference type="EMBL" id="AGT43154.1"/>
    </source>
</evidence>
<accession>S6A838</accession>
<sequence>MMKQKRLVSVIGMSVVLISALFMITGCPNKPLGKPQYTKENFVLKFKNESGKKCYVEISGRSYSTETVIANGENWESSFDFPPVLKTEIPSDGTEKSITVKDVVVSGKSPNLSYFYNPRFTIEVISDSSMYRGKLEDFNSKSKTQYTEGTFHIKLEGNTFTVDFIN</sequence>
<reference evidence="2 3" key="1">
    <citation type="journal article" date="2013" name="PLoS ONE">
        <title>Genome-Wide Relatedness of Treponema pedis, from Gingiva and Necrotic Skin Lesions of Pigs, with the Human Oral Pathogen Treponema denticola.</title>
        <authorList>
            <person name="Svartstrom O."/>
            <person name="Mushtaq M."/>
            <person name="Pringle M."/>
            <person name="Segerman B."/>
        </authorList>
    </citation>
    <scope>NUCLEOTIDE SEQUENCE [LARGE SCALE GENOMIC DNA]</scope>
    <source>
        <strain evidence="2">T A4</strain>
    </source>
</reference>
<dbReference type="HOGENOM" id="CLU_1642967_0_0_12"/>
<dbReference type="KEGG" id="tped:TPE_0658"/>
<dbReference type="RefSeq" id="WP_020964454.1">
    <property type="nucleotide sequence ID" value="NC_022097.1"/>
</dbReference>
<evidence type="ECO:0008006" key="4">
    <source>
        <dbReference type="Google" id="ProtNLM"/>
    </source>
</evidence>
<dbReference type="AlphaFoldDB" id="S6A838"/>
<proteinExistence type="predicted"/>
<dbReference type="Proteomes" id="UP000015620">
    <property type="component" value="Chromosome"/>
</dbReference>
<protein>
    <recommendedName>
        <fullName evidence="4">Lipoprotein</fullName>
    </recommendedName>
</protein>
<dbReference type="PROSITE" id="PS51257">
    <property type="entry name" value="PROKAR_LIPOPROTEIN"/>
    <property type="match status" value="1"/>
</dbReference>
<keyword evidence="1" id="KW-1133">Transmembrane helix</keyword>
<dbReference type="EMBL" id="CP004120">
    <property type="protein sequence ID" value="AGT43154.1"/>
    <property type="molecule type" value="Genomic_DNA"/>
</dbReference>
<dbReference type="STRING" id="1291379.TPE_0658"/>